<comment type="caution">
    <text evidence="1">The sequence shown here is derived from an EMBL/GenBank/DDBJ whole genome shotgun (WGS) entry which is preliminary data.</text>
</comment>
<sequence length="420" mass="49431">MNLTIDGKQKVNQFLRLLKIFSYPLIICDSEKMQFSEMPENQSFNEFNKTDSPAFFAQLDSDFFTQFQTQIRENHLLFTQVHYTNNELQQEVSILNSQLKYICSYIPTDIIYKSIKPLIKSQIKQLKLSFAYMITDTYQEDKKIQLQFMIATYSEDGYFTIMKPISQLTPRIFDLPLLQNKVISFNYLSCKTILTQMKSHSISLNFSQDNIQFNPISFDSELVEIPSNILSHYDQTFIDNVYGDLQIELIYSRTYIPIFNFSQKQKLDCQIYINPSKQFNNKNAIFYFVYNQQYMMICSRQQVIVNNQSKPQAKIFHNVDMVKEIQLINSSIKQNKIDFQYTTTHQKNHSTFNYDNPPLKMVCSDIMDSNTKIYHQQEPLLFVPPKVTGSISQAIQDFMTRQSCQQLNTTSQKFSKSFQN</sequence>
<name>A0A8S1LY77_PARPR</name>
<reference evidence="1" key="1">
    <citation type="submission" date="2021-01" db="EMBL/GenBank/DDBJ databases">
        <authorList>
            <consortium name="Genoscope - CEA"/>
            <person name="William W."/>
        </authorList>
    </citation>
    <scope>NUCLEOTIDE SEQUENCE</scope>
</reference>
<evidence type="ECO:0000313" key="1">
    <source>
        <dbReference type="EMBL" id="CAD8070925.1"/>
    </source>
</evidence>
<gene>
    <name evidence="1" type="ORF">PPRIM_AZ9-3.1.T0460208</name>
</gene>
<dbReference type="OMA" id="FMIATYS"/>
<keyword evidence="2" id="KW-1185">Reference proteome</keyword>
<organism evidence="1 2">
    <name type="scientific">Paramecium primaurelia</name>
    <dbReference type="NCBI Taxonomy" id="5886"/>
    <lineage>
        <taxon>Eukaryota</taxon>
        <taxon>Sar</taxon>
        <taxon>Alveolata</taxon>
        <taxon>Ciliophora</taxon>
        <taxon>Intramacronucleata</taxon>
        <taxon>Oligohymenophorea</taxon>
        <taxon>Peniculida</taxon>
        <taxon>Parameciidae</taxon>
        <taxon>Paramecium</taxon>
    </lineage>
</organism>
<accession>A0A8S1LY77</accession>
<dbReference type="AlphaFoldDB" id="A0A8S1LY77"/>
<evidence type="ECO:0000313" key="2">
    <source>
        <dbReference type="Proteomes" id="UP000688137"/>
    </source>
</evidence>
<protein>
    <submittedName>
        <fullName evidence="1">Uncharacterized protein</fullName>
    </submittedName>
</protein>
<proteinExistence type="predicted"/>
<dbReference type="EMBL" id="CAJJDM010000046">
    <property type="protein sequence ID" value="CAD8070925.1"/>
    <property type="molecule type" value="Genomic_DNA"/>
</dbReference>
<dbReference type="Proteomes" id="UP000688137">
    <property type="component" value="Unassembled WGS sequence"/>
</dbReference>